<dbReference type="PROSITE" id="PS50181">
    <property type="entry name" value="FBOX"/>
    <property type="match status" value="1"/>
</dbReference>
<sequence length="364" mass="42092">MKFLETALACWQFNIKNKASKHRFPLLKLPRVVLLECIENLDVLEIIVFSLLSKRAKSITKLIRWNPLKIRLLNDVDGTVNICLGLSTHPGLRWIIEYTNDDKSSKYPYLQTYLFGPKVNHFLGQWYDRNAIENSKQMTEHICEVFRSPISFIQIAKESLIEWIIEFQPTIPHVWICNSVILSADTLDRISKSLKVTEHFGFKSIGADEKIPFTEPIPYRSITIDNSHLVALSSILNGTNSNILLYNSKLTPMDINSILKEWQKGTKLRNLEFFEIQTFTQLDTVECTREIFKDLNYTVSFGNDGRPMTVIIDDDYHITLPEVEMVLNLTRSDGTILSIFGHYGVSEDEKTKIFLDLQVWRKQA</sequence>
<dbReference type="InterPro" id="IPR012885">
    <property type="entry name" value="F-box_Sdz-33"/>
</dbReference>
<dbReference type="InterPro" id="IPR001810">
    <property type="entry name" value="F-box_dom"/>
</dbReference>
<gene>
    <name evidence="2" type="primary">Cnig_chr_IV.g12278</name>
    <name evidence="2" type="ORF">B9Z55_012278</name>
</gene>
<comment type="caution">
    <text evidence="2">The sequence shown here is derived from an EMBL/GenBank/DDBJ whole genome shotgun (WGS) entry which is preliminary data.</text>
</comment>
<organism evidence="2 3">
    <name type="scientific">Caenorhabditis nigoni</name>
    <dbReference type="NCBI Taxonomy" id="1611254"/>
    <lineage>
        <taxon>Eukaryota</taxon>
        <taxon>Metazoa</taxon>
        <taxon>Ecdysozoa</taxon>
        <taxon>Nematoda</taxon>
        <taxon>Chromadorea</taxon>
        <taxon>Rhabditida</taxon>
        <taxon>Rhabditina</taxon>
        <taxon>Rhabditomorpha</taxon>
        <taxon>Rhabditoidea</taxon>
        <taxon>Rhabditidae</taxon>
        <taxon>Peloderinae</taxon>
        <taxon>Caenorhabditis</taxon>
    </lineage>
</organism>
<proteinExistence type="predicted"/>
<evidence type="ECO:0000313" key="3">
    <source>
        <dbReference type="Proteomes" id="UP000230233"/>
    </source>
</evidence>
<reference evidence="3" key="1">
    <citation type="submission" date="2017-10" db="EMBL/GenBank/DDBJ databases">
        <title>Rapid genome shrinkage in a self-fertile nematode reveals novel sperm competition proteins.</title>
        <authorList>
            <person name="Yin D."/>
            <person name="Schwarz E.M."/>
            <person name="Thomas C.G."/>
            <person name="Felde R.L."/>
            <person name="Korf I.F."/>
            <person name="Cutter A.D."/>
            <person name="Schartner C.M."/>
            <person name="Ralston E.J."/>
            <person name="Meyer B.J."/>
            <person name="Haag E.S."/>
        </authorList>
    </citation>
    <scope>NUCLEOTIDE SEQUENCE [LARGE SCALE GENOMIC DNA]</scope>
    <source>
        <strain evidence="3">JU1422</strain>
    </source>
</reference>
<feature type="domain" description="F-box" evidence="1">
    <location>
        <begin position="23"/>
        <end position="68"/>
    </location>
</feature>
<dbReference type="Pfam" id="PF07735">
    <property type="entry name" value="FBA_2"/>
    <property type="match status" value="1"/>
</dbReference>
<dbReference type="PANTHER" id="PTHR21503:SF8">
    <property type="entry name" value="F-BOX ASSOCIATED DOMAIN-CONTAINING PROTEIN-RELATED"/>
    <property type="match status" value="1"/>
</dbReference>
<dbReference type="Pfam" id="PF00646">
    <property type="entry name" value="F-box"/>
    <property type="match status" value="1"/>
</dbReference>
<keyword evidence="3" id="KW-1185">Reference proteome</keyword>
<dbReference type="AlphaFoldDB" id="A0A2G5TWL1"/>
<evidence type="ECO:0000259" key="1">
    <source>
        <dbReference type="PROSITE" id="PS50181"/>
    </source>
</evidence>
<dbReference type="Proteomes" id="UP000230233">
    <property type="component" value="Chromosome IV"/>
</dbReference>
<dbReference type="PANTHER" id="PTHR21503">
    <property type="entry name" value="F-BOX-CONTAINING HYPOTHETICAL PROTEIN C.ELEGANS"/>
    <property type="match status" value="1"/>
</dbReference>
<accession>A0A2G5TWL1</accession>
<name>A0A2G5TWL1_9PELO</name>
<protein>
    <recommendedName>
        <fullName evidence="1">F-box domain-containing protein</fullName>
    </recommendedName>
</protein>
<evidence type="ECO:0000313" key="2">
    <source>
        <dbReference type="EMBL" id="PIC31654.1"/>
    </source>
</evidence>
<dbReference type="EMBL" id="PDUG01000004">
    <property type="protein sequence ID" value="PIC31654.1"/>
    <property type="molecule type" value="Genomic_DNA"/>
</dbReference>